<reference evidence="1" key="1">
    <citation type="journal article" date="2019" name="bioRxiv">
        <title>The Genome of the Zebra Mussel, Dreissena polymorpha: A Resource for Invasive Species Research.</title>
        <authorList>
            <person name="McCartney M.A."/>
            <person name="Auch B."/>
            <person name="Kono T."/>
            <person name="Mallez S."/>
            <person name="Zhang Y."/>
            <person name="Obille A."/>
            <person name="Becker A."/>
            <person name="Abrahante J.E."/>
            <person name="Garbe J."/>
            <person name="Badalamenti J.P."/>
            <person name="Herman A."/>
            <person name="Mangelson H."/>
            <person name="Liachko I."/>
            <person name="Sullivan S."/>
            <person name="Sone E.D."/>
            <person name="Koren S."/>
            <person name="Silverstein K.A.T."/>
            <person name="Beckman K.B."/>
            <person name="Gohl D.M."/>
        </authorList>
    </citation>
    <scope>NUCLEOTIDE SEQUENCE</scope>
    <source>
        <strain evidence="1">Duluth1</strain>
        <tissue evidence="1">Whole animal</tissue>
    </source>
</reference>
<reference evidence="1" key="2">
    <citation type="submission" date="2020-11" db="EMBL/GenBank/DDBJ databases">
        <authorList>
            <person name="McCartney M.A."/>
            <person name="Auch B."/>
            <person name="Kono T."/>
            <person name="Mallez S."/>
            <person name="Becker A."/>
            <person name="Gohl D.M."/>
            <person name="Silverstein K.A.T."/>
            <person name="Koren S."/>
            <person name="Bechman K.B."/>
            <person name="Herman A."/>
            <person name="Abrahante J.E."/>
            <person name="Garbe J."/>
        </authorList>
    </citation>
    <scope>NUCLEOTIDE SEQUENCE</scope>
    <source>
        <strain evidence="1">Duluth1</strain>
        <tissue evidence="1">Whole animal</tissue>
    </source>
</reference>
<accession>A0A9D4FUL7</accession>
<gene>
    <name evidence="1" type="ORF">DPMN_131594</name>
</gene>
<name>A0A9D4FUL7_DREPO</name>
<comment type="caution">
    <text evidence="1">The sequence shown here is derived from an EMBL/GenBank/DDBJ whole genome shotgun (WGS) entry which is preliminary data.</text>
</comment>
<evidence type="ECO:0000313" key="2">
    <source>
        <dbReference type="Proteomes" id="UP000828390"/>
    </source>
</evidence>
<keyword evidence="2" id="KW-1185">Reference proteome</keyword>
<dbReference type="EMBL" id="JAIWYP010000006">
    <property type="protein sequence ID" value="KAH3803336.1"/>
    <property type="molecule type" value="Genomic_DNA"/>
</dbReference>
<dbReference type="Proteomes" id="UP000828390">
    <property type="component" value="Unassembled WGS sequence"/>
</dbReference>
<evidence type="ECO:0000313" key="1">
    <source>
        <dbReference type="EMBL" id="KAH3803336.1"/>
    </source>
</evidence>
<sequence length="54" mass="5921">MYLCSRRRPQNANNDAGVAALRPITIVHRFAAGFTIKTSLAPTTPQSCRPPPQQ</sequence>
<organism evidence="1 2">
    <name type="scientific">Dreissena polymorpha</name>
    <name type="common">Zebra mussel</name>
    <name type="synonym">Mytilus polymorpha</name>
    <dbReference type="NCBI Taxonomy" id="45954"/>
    <lineage>
        <taxon>Eukaryota</taxon>
        <taxon>Metazoa</taxon>
        <taxon>Spiralia</taxon>
        <taxon>Lophotrochozoa</taxon>
        <taxon>Mollusca</taxon>
        <taxon>Bivalvia</taxon>
        <taxon>Autobranchia</taxon>
        <taxon>Heteroconchia</taxon>
        <taxon>Euheterodonta</taxon>
        <taxon>Imparidentia</taxon>
        <taxon>Neoheterodontei</taxon>
        <taxon>Myida</taxon>
        <taxon>Dreissenoidea</taxon>
        <taxon>Dreissenidae</taxon>
        <taxon>Dreissena</taxon>
    </lineage>
</organism>
<dbReference type="AlphaFoldDB" id="A0A9D4FUL7"/>
<protein>
    <submittedName>
        <fullName evidence="1">Uncharacterized protein</fullName>
    </submittedName>
</protein>
<proteinExistence type="predicted"/>